<accession>A0A841AVP8</accession>
<proteinExistence type="predicted"/>
<gene>
    <name evidence="1" type="ORF">HDA45_003056</name>
</gene>
<dbReference type="EMBL" id="JACHMX010000001">
    <property type="protein sequence ID" value="MBB5852969.1"/>
    <property type="molecule type" value="Genomic_DNA"/>
</dbReference>
<protein>
    <submittedName>
        <fullName evidence="1">Glycosyltransferase involved in cell wall biosynthesis</fullName>
    </submittedName>
</protein>
<comment type="caution">
    <text evidence="1">The sequence shown here is derived from an EMBL/GenBank/DDBJ whole genome shotgun (WGS) entry which is preliminary data.</text>
</comment>
<dbReference type="PANTHER" id="PTHR12526">
    <property type="entry name" value="GLYCOSYLTRANSFERASE"/>
    <property type="match status" value="1"/>
</dbReference>
<evidence type="ECO:0000313" key="1">
    <source>
        <dbReference type="EMBL" id="MBB5852969.1"/>
    </source>
</evidence>
<keyword evidence="2" id="KW-1185">Reference proteome</keyword>
<dbReference type="Gene3D" id="3.40.50.2000">
    <property type="entry name" value="Glycogen Phosphorylase B"/>
    <property type="match status" value="2"/>
</dbReference>
<organism evidence="1 2">
    <name type="scientific">Amycolatopsis umgeniensis</name>
    <dbReference type="NCBI Taxonomy" id="336628"/>
    <lineage>
        <taxon>Bacteria</taxon>
        <taxon>Bacillati</taxon>
        <taxon>Actinomycetota</taxon>
        <taxon>Actinomycetes</taxon>
        <taxon>Pseudonocardiales</taxon>
        <taxon>Pseudonocardiaceae</taxon>
        <taxon>Amycolatopsis</taxon>
    </lineage>
</organism>
<dbReference type="Proteomes" id="UP000580861">
    <property type="component" value="Unassembled WGS sequence"/>
</dbReference>
<reference evidence="1 2" key="1">
    <citation type="submission" date="2020-08" db="EMBL/GenBank/DDBJ databases">
        <title>Sequencing the genomes of 1000 actinobacteria strains.</title>
        <authorList>
            <person name="Klenk H.-P."/>
        </authorList>
    </citation>
    <scope>NUCLEOTIDE SEQUENCE [LARGE SCALE GENOMIC DNA]</scope>
    <source>
        <strain evidence="1 2">DSM 45272</strain>
    </source>
</reference>
<dbReference type="GO" id="GO:0016740">
    <property type="term" value="F:transferase activity"/>
    <property type="evidence" value="ECO:0007669"/>
    <property type="project" value="UniProtKB-KW"/>
</dbReference>
<dbReference type="Pfam" id="PF13692">
    <property type="entry name" value="Glyco_trans_1_4"/>
    <property type="match status" value="1"/>
</dbReference>
<keyword evidence="1" id="KW-0808">Transferase</keyword>
<dbReference type="AlphaFoldDB" id="A0A841AVP8"/>
<evidence type="ECO:0000313" key="2">
    <source>
        <dbReference type="Proteomes" id="UP000580861"/>
    </source>
</evidence>
<dbReference type="RefSeq" id="WP_184895798.1">
    <property type="nucleotide sequence ID" value="NZ_JACHMX010000001.1"/>
</dbReference>
<name>A0A841AVP8_9PSEU</name>
<sequence length="397" mass="43453">MEEILTTQVIALGPGGFAGAGRIMCNGLLSIARHGIPCMFIGPKTPFSLRHKKELPIQFRWRSIPVTSGAIGEGAAIGHSMVLFPIELADEVVKNAKAAAETAQRVVVWAHYLFPYGIAAQMAKSILTSAGIEIELWLNPAGSDIWEVGRQFEDVTISLLNDPMVDRIVTYSDQFAAEIADIYKVERSIDVVKPSVEDEYYALSTIDRAAARRRLGFPEKEFIISCHSNMRPVKAPQDVVMVARRAASQLLERPSSLLLAGPVRDVESSCDGMSIRRLGVVRQMWELLQIVDVELNLSRHDSFNLSLAEAMACGVPVVTTDIVGISDDVVDARAGVAVPLERRIVNDPRATYDAAVRGIVTFGSLESVRLAAGMAGAQYSKKQFSNQAYWKRISVLL</sequence>
<dbReference type="SUPFAM" id="SSF53756">
    <property type="entry name" value="UDP-Glycosyltransferase/glycogen phosphorylase"/>
    <property type="match status" value="1"/>
</dbReference>